<dbReference type="Proteomes" id="UP000297739">
    <property type="component" value="Unassembled WGS sequence"/>
</dbReference>
<dbReference type="PANTHER" id="PTHR46708">
    <property type="entry name" value="TENASCIN"/>
    <property type="match status" value="1"/>
</dbReference>
<feature type="domain" description="Fibronectin type-III" evidence="2">
    <location>
        <begin position="1088"/>
        <end position="1180"/>
    </location>
</feature>
<dbReference type="EMBL" id="SRLD01000033">
    <property type="protein sequence ID" value="TGE14560.1"/>
    <property type="molecule type" value="Genomic_DNA"/>
</dbReference>
<keyword evidence="1" id="KW-0677">Repeat</keyword>
<evidence type="ECO:0000313" key="4">
    <source>
        <dbReference type="Proteomes" id="UP000297739"/>
    </source>
</evidence>
<evidence type="ECO:0000313" key="3">
    <source>
        <dbReference type="EMBL" id="TGE14560.1"/>
    </source>
</evidence>
<dbReference type="InterPro" id="IPR013783">
    <property type="entry name" value="Ig-like_fold"/>
</dbReference>
<evidence type="ECO:0000259" key="2">
    <source>
        <dbReference type="PROSITE" id="PS50853"/>
    </source>
</evidence>
<dbReference type="SUPFAM" id="SSF49265">
    <property type="entry name" value="Fibronectin type III"/>
    <property type="match status" value="3"/>
</dbReference>
<dbReference type="InterPro" id="IPR003961">
    <property type="entry name" value="FN3_dom"/>
</dbReference>
<organism evidence="3 4">
    <name type="scientific">Hymenobacter elongatus</name>
    <dbReference type="NCBI Taxonomy" id="877208"/>
    <lineage>
        <taxon>Bacteria</taxon>
        <taxon>Pseudomonadati</taxon>
        <taxon>Bacteroidota</taxon>
        <taxon>Cytophagia</taxon>
        <taxon>Cytophagales</taxon>
        <taxon>Hymenobacteraceae</taxon>
        <taxon>Hymenobacter</taxon>
    </lineage>
</organism>
<sequence>MIQYNTCSLPVSVLRQYVLALAHPLHSTSCFAWLCGPRHFTSPVLPRVFSPFRSFAFMKKKVPQLIFRVTGGAAGVRQPWRSTVLLLLLWMGLVGPATAQVDTYAFTSSQGTFTPISGGTVLPALAADTYLSGVIPLGFSFVFDGVPHTQVKASSNGWLTFNTSGTSNTSGALAAAPAATRPLVAPLLDDLDGNPAGATATGSYLTTGTAPNRVFTFEWLNWEWRWNAVGPVISFQVKLYESSNRVEFSYRQESAPANATPTLGASIGLAGTGTGSGSYLSLSDATAAPTASPTTENTSINAKPATGQVYAFTPAPLAACPQPRTLRATALTNTTASLTWAAAGSGTFSLQYGLSGFTPGSAQATTVATATNTVTLTGLTASTSYDFYVTQVCGTSGTSSISAPGTFITRAVAPPANDGCDNAVVLTPTAANAACSAATGGTLEGAGATLALATPVGTADDDVWYQFTATRALHTVTLTGTGDYVQELLAGSCAMLTSVAFSDPNARTYTGLTVGNTYFVRVYSYGATLPTATAAAFTICITTPVAPANDSCDNAVVLTPTAANAACSAATNGTLEGAGPTGGLPTPVGTADDDVWYQFTATRALHTVTLTGTGDYVQELLAGSCAMLTSVAFSDFNARTYSGLTVGMTYFVRVYSRPDTPPTGTAAGFTICVTTPVSPANDECAAAVTLTPEALNAACSAPTSGTVEGAGATAGLAAPAGTADDDVWYKFTATGTSHTVFLTGSDMVQQVLSGVCASLAPVGFSYSNARTYTGLTVGATYFVRVYSHSAAPPATTAAAFSICITTPAPVVAPVNDACVDAVTLTANAAAACSGATAGTVAGAGPTAGLATPVGTADDDVWYTFTATGPGHVITLAGSGDYVQEVLSGTCATLASVAFSDPNTKAYPGLTAGATYYVRVYSYGAAVPTAAAAAFTICITSLPVNDEPCGAIPVPVAAGCVSSVQGSTSGATFTTPRGYATPGCGNAAEPVDVWFKFVTAAAGPGSTAGSVSVNGTPAGQVRVFSAASCTGLLTQVGCKASAAPGGAGTLELTGLVPNTTYYVLVAGYSSTSAPGSFTICVTPPATCAAPAGLSAATITLSSATLSWTVNTGSGPFTVEYGPAGFTLGTAQGTVVTATAATLALTGLAANTKYEFYVTQNCGGTNGNSIRSGPAAFTTLAPPPANDECATATSVAVQFGSSCGTRVVSSNAGATASAGVAAPSCSGYRGGDVWFRVVVPVTGSIIASTDSVAGSDVAATGLVVYAGACGSLTQVGCDNTSGPGDFSLVELNSRTPGEVLYIRVFAYDNAQFGRFRLCVRSTTVCPAPVGLSATNVATTSARLTWAVTDPIAGATFSVEYGPQGFTPGSTAGTRLTGLTGTFTDISGLTASTAYCFYVTQSCGASGATSGVSAAAGPVCFTTLSPVPVNNEVCGAVVLPVAVNSCTPVAGSTFGATTTAPTGYANPGCSTSNAPKDVWFAMTTPTGPAGSALQLTTTGNPAGQVRIFTAATCSTALTPVACRASAGNNQTVGSFQVAVTPGTRYYVMVAGYASNDATGSFTICAQQTVLSNAPELPGGEVSVFPNPRSAGAVLTLRIRGAEQARMAQATLLNTLGQHILTQSVAVRGGVAEAPLAVPGLAAGIYTLRVTVGDYIITRKVVLE</sequence>
<dbReference type="PANTHER" id="PTHR46708:SF2">
    <property type="entry name" value="FIBRONECTIN TYPE-III DOMAIN-CONTAINING PROTEIN"/>
    <property type="match status" value="1"/>
</dbReference>
<dbReference type="PROSITE" id="PS50853">
    <property type="entry name" value="FN3"/>
    <property type="match status" value="3"/>
</dbReference>
<dbReference type="Pfam" id="PF00041">
    <property type="entry name" value="fn3"/>
    <property type="match status" value="2"/>
</dbReference>
<dbReference type="SMART" id="SM00060">
    <property type="entry name" value="FN3"/>
    <property type="match status" value="4"/>
</dbReference>
<reference evidence="3 4" key="1">
    <citation type="submission" date="2019-04" db="EMBL/GenBank/DDBJ databases">
        <authorList>
            <person name="Feng G."/>
            <person name="Zhang J."/>
            <person name="Zhu H."/>
        </authorList>
    </citation>
    <scope>NUCLEOTIDE SEQUENCE [LARGE SCALE GENOMIC DNA]</scope>
    <source>
        <strain evidence="3 4">JCM 17223</strain>
    </source>
</reference>
<dbReference type="InterPro" id="IPR056600">
    <property type="entry name" value="GBD_T9SS_assoc"/>
</dbReference>
<keyword evidence="4" id="KW-1185">Reference proteome</keyword>
<dbReference type="InterPro" id="IPR036116">
    <property type="entry name" value="FN3_sf"/>
</dbReference>
<proteinExistence type="predicted"/>
<accession>A0A4Z0PHA1</accession>
<evidence type="ECO:0000256" key="1">
    <source>
        <dbReference type="ARBA" id="ARBA00022737"/>
    </source>
</evidence>
<dbReference type="Pfam" id="PF23759">
    <property type="entry name" value="GBD_T9SS_assoc"/>
    <property type="match status" value="5"/>
</dbReference>
<gene>
    <name evidence="3" type="ORF">E5J99_15490</name>
</gene>
<dbReference type="CDD" id="cd00063">
    <property type="entry name" value="FN3"/>
    <property type="match status" value="1"/>
</dbReference>
<feature type="domain" description="Fibronectin type-III" evidence="2">
    <location>
        <begin position="322"/>
        <end position="412"/>
    </location>
</feature>
<dbReference type="InterPro" id="IPR026444">
    <property type="entry name" value="Secre_tail"/>
</dbReference>
<feature type="domain" description="Fibronectin type-III" evidence="2">
    <location>
        <begin position="1325"/>
        <end position="1423"/>
    </location>
</feature>
<dbReference type="OrthoDB" id="869215at2"/>
<dbReference type="InterPro" id="IPR050991">
    <property type="entry name" value="ECM_Regulatory_Proteins"/>
</dbReference>
<dbReference type="Gene3D" id="2.60.40.10">
    <property type="entry name" value="Immunoglobulins"/>
    <property type="match status" value="3"/>
</dbReference>
<name>A0A4Z0PHA1_9BACT</name>
<protein>
    <submittedName>
        <fullName evidence="3">T9SS type A sorting domain-containing protein</fullName>
    </submittedName>
</protein>
<comment type="caution">
    <text evidence="3">The sequence shown here is derived from an EMBL/GenBank/DDBJ whole genome shotgun (WGS) entry which is preliminary data.</text>
</comment>
<dbReference type="NCBIfam" id="TIGR04183">
    <property type="entry name" value="Por_Secre_tail"/>
    <property type="match status" value="1"/>
</dbReference>